<keyword evidence="2" id="KW-1185">Reference proteome</keyword>
<dbReference type="AlphaFoldDB" id="A0A3Q9BNX3"/>
<accession>A0A3Q9BNX3</accession>
<dbReference type="InterPro" id="IPR012434">
    <property type="entry name" value="DUF1631"/>
</dbReference>
<dbReference type="OrthoDB" id="6188167at2"/>
<reference evidence="1 2" key="1">
    <citation type="journal article" date="2011" name="Int. J. Syst. Evol. Microbiol.">
        <title>Description of Undibacterium oligocarboniphilum sp. nov., isolated from purified water, and Undibacterium pigrum strain CCUG 49012 as the type strain of Undibacterium parvum sp. nov., and emended descriptions of the genus Undibacterium and the species Undibacterium pigrum.</title>
        <authorList>
            <person name="Eder W."/>
            <person name="Wanner G."/>
            <person name="Ludwig W."/>
            <person name="Busse H.J."/>
            <person name="Ziemke-Kageler F."/>
            <person name="Lang E."/>
        </authorList>
    </citation>
    <scope>NUCLEOTIDE SEQUENCE [LARGE SCALE GENOMIC DNA]</scope>
    <source>
        <strain evidence="1 2">DSM 23061</strain>
    </source>
</reference>
<sequence length="738" mass="82348">MDNIPLSSSVKKGEASNSSRLLILQALVPIATHLVSSQLEAFSARLTDALFKLSDQTIRPEEASASFQAFQLLKRNNTAFYRLVVGQINAALTKEVSTINAKKKPVKKDAEDFSLVSFDEMESKLLIRNLSQALEVNNADILVALNIRIGNVLRRTPINISQNPFRPDVFVHAVYQAWKEFDATPESHHLVLRLLQPNIFLQLKPILNEINEGLIARGIMPDISDVYRSKGKNSDANSQDEIDDRDPYLHNKLRSIFSGQPISGSGKRTAGSLAWSGTGGGFSGAGNGVGHGGGNAAQANADTVTIDRQFFNYLTSIQKTGPLSEQGMDHDASVQPGVRGESPLRQLSRQAPADSLTDVDQSTIELLARIFDFVFNDPTIPEDIKGLIGQLQIPTLKVALLDKDFFFKETHPARVLIDTLAKSGALLDADATSEDPLYHMIEGVVERVQTEFDEQIDLFSDVVADLEAFLQEEEDKTEEAITLPVETALKQEKMRLAREFAEHDVAIRVETGEVAGFLETFLLEQWIRILTIAHSVKDKKPHALENALKTMDDLIWSLKSKNSAEERKELVSKLPSMLSLLNAWLNAIKWDEPDRVFFFSKLAERHAAIARAPLELSPRRQVEIAVNIAQRASERRLNRHVQNQIDKHPDEWSQQVEVLNRGVWLNFVQANDAQARYKLAWVSPKRTRYIFTNRQGHDAFSISGEELIAKFRSGSVTQIVSDSVVDRALIDALKDPSE</sequence>
<protein>
    <submittedName>
        <fullName evidence="1">DUF1631 family protein</fullName>
    </submittedName>
</protein>
<dbReference type="EMBL" id="CP034464">
    <property type="protein sequence ID" value="AZP11183.1"/>
    <property type="molecule type" value="Genomic_DNA"/>
</dbReference>
<dbReference type="Proteomes" id="UP000275663">
    <property type="component" value="Chromosome"/>
</dbReference>
<dbReference type="RefSeq" id="WP_126126582.1">
    <property type="nucleotide sequence ID" value="NZ_CP034464.1"/>
</dbReference>
<dbReference type="KEGG" id="upv:EJN92_03675"/>
<evidence type="ECO:0000313" key="1">
    <source>
        <dbReference type="EMBL" id="AZP11183.1"/>
    </source>
</evidence>
<name>A0A3Q9BNX3_9BURK</name>
<evidence type="ECO:0000313" key="2">
    <source>
        <dbReference type="Proteomes" id="UP000275663"/>
    </source>
</evidence>
<dbReference type="Pfam" id="PF07793">
    <property type="entry name" value="DUF1631"/>
    <property type="match status" value="1"/>
</dbReference>
<proteinExistence type="predicted"/>
<gene>
    <name evidence="1" type="ORF">EJN92_03675</name>
</gene>
<organism evidence="1 2">
    <name type="scientific">Undibacterium parvum</name>
    <dbReference type="NCBI Taxonomy" id="401471"/>
    <lineage>
        <taxon>Bacteria</taxon>
        <taxon>Pseudomonadati</taxon>
        <taxon>Pseudomonadota</taxon>
        <taxon>Betaproteobacteria</taxon>
        <taxon>Burkholderiales</taxon>
        <taxon>Oxalobacteraceae</taxon>
        <taxon>Undibacterium</taxon>
    </lineage>
</organism>